<organism evidence="1 2">
    <name type="scientific">Nyssa sinensis</name>
    <dbReference type="NCBI Taxonomy" id="561372"/>
    <lineage>
        <taxon>Eukaryota</taxon>
        <taxon>Viridiplantae</taxon>
        <taxon>Streptophyta</taxon>
        <taxon>Embryophyta</taxon>
        <taxon>Tracheophyta</taxon>
        <taxon>Spermatophyta</taxon>
        <taxon>Magnoliopsida</taxon>
        <taxon>eudicotyledons</taxon>
        <taxon>Gunneridae</taxon>
        <taxon>Pentapetalae</taxon>
        <taxon>asterids</taxon>
        <taxon>Cornales</taxon>
        <taxon>Nyssaceae</taxon>
        <taxon>Nyssa</taxon>
    </lineage>
</organism>
<proteinExistence type="predicted"/>
<dbReference type="AlphaFoldDB" id="A0A5J5BPC1"/>
<dbReference type="OrthoDB" id="1925304at2759"/>
<keyword evidence="2" id="KW-1185">Reference proteome</keyword>
<accession>A0A5J5BPC1</accession>
<sequence length="198" mass="22341">MLAQESAECSVELKNYHNDPNRGDIENPLYGTVGSLRGNYSNIVYKRLHARLWGFIGLLVPIIKHIQGKKLIHHQALHLVKCLCEEIKSLNDWHSYSFHFGLPVTEAARLGIPEIVEEIVGTYPDAVWYYGVDKRNILQIAVVNRCEKLCKCSVSYSGLSSSGYVCLPTSDIIWVFTVPSPCGCDLFNIWASHFEEAK</sequence>
<protein>
    <submittedName>
        <fullName evidence="1">Uncharacterized protein</fullName>
    </submittedName>
</protein>
<gene>
    <name evidence="1" type="ORF">F0562_022486</name>
</gene>
<evidence type="ECO:0000313" key="1">
    <source>
        <dbReference type="EMBL" id="KAA8544474.1"/>
    </source>
</evidence>
<name>A0A5J5BPC1_9ASTE</name>
<reference evidence="1 2" key="1">
    <citation type="submission" date="2019-09" db="EMBL/GenBank/DDBJ databases">
        <title>A chromosome-level genome assembly of the Chinese tupelo Nyssa sinensis.</title>
        <authorList>
            <person name="Yang X."/>
            <person name="Kang M."/>
            <person name="Yang Y."/>
            <person name="Xiong H."/>
            <person name="Wang M."/>
            <person name="Zhang Z."/>
            <person name="Wang Z."/>
            <person name="Wu H."/>
            <person name="Ma T."/>
            <person name="Liu J."/>
            <person name="Xi Z."/>
        </authorList>
    </citation>
    <scope>NUCLEOTIDE SEQUENCE [LARGE SCALE GENOMIC DNA]</scope>
    <source>
        <strain evidence="1">J267</strain>
        <tissue evidence="1">Leaf</tissue>
    </source>
</reference>
<dbReference type="EMBL" id="CM018034">
    <property type="protein sequence ID" value="KAA8544474.1"/>
    <property type="molecule type" value="Genomic_DNA"/>
</dbReference>
<dbReference type="Proteomes" id="UP000325577">
    <property type="component" value="Linkage Group LG11"/>
</dbReference>
<evidence type="ECO:0000313" key="2">
    <source>
        <dbReference type="Proteomes" id="UP000325577"/>
    </source>
</evidence>